<dbReference type="InterPro" id="IPR019796">
    <property type="entry name" value="G6P_DH_AS"/>
</dbReference>
<comment type="function">
    <text evidence="7">Catalyzes the oxidation of glucose 6-phosphate to 6-phosphogluconolactone.</text>
</comment>
<dbReference type="Pfam" id="PF00479">
    <property type="entry name" value="G6PD_N"/>
    <property type="match status" value="1"/>
</dbReference>
<dbReference type="InterPro" id="IPR022675">
    <property type="entry name" value="G6P_DH_C"/>
</dbReference>
<feature type="domain" description="Glucose-6-phosphate dehydrogenase NAD-binding" evidence="9">
    <location>
        <begin position="54"/>
        <end position="227"/>
    </location>
</feature>
<feature type="binding site" evidence="7">
    <location>
        <position position="275"/>
    </location>
    <ligand>
        <name>substrate</name>
    </ligand>
</feature>
<dbReference type="EC" id="1.1.1.49" evidence="7"/>
<feature type="binding site" evidence="7">
    <location>
        <position position="256"/>
    </location>
    <ligand>
        <name>substrate</name>
    </ligand>
</feature>
<feature type="binding site" evidence="7">
    <location>
        <position position="218"/>
    </location>
    <ligand>
        <name>substrate</name>
    </ligand>
</feature>
<feature type="binding site" evidence="7">
    <location>
        <position position="381"/>
    </location>
    <ligand>
        <name>substrate</name>
    </ligand>
</feature>
<gene>
    <name evidence="7 11" type="primary">zwf</name>
    <name evidence="11" type="ORF">OVY01_10235</name>
</gene>
<feature type="binding site" evidence="7">
    <location>
        <position position="188"/>
    </location>
    <ligand>
        <name>NADP(+)</name>
        <dbReference type="ChEBI" id="CHEBI:58349"/>
    </ligand>
</feature>
<dbReference type="RefSeq" id="WP_267847334.1">
    <property type="nucleotide sequence ID" value="NZ_JAPMXC010000001.1"/>
</dbReference>
<evidence type="ECO:0000259" key="10">
    <source>
        <dbReference type="Pfam" id="PF02781"/>
    </source>
</evidence>
<keyword evidence="3 7" id="KW-0313">Glucose metabolism</keyword>
<feature type="active site" description="Proton acceptor" evidence="7">
    <location>
        <position position="280"/>
    </location>
</feature>
<evidence type="ECO:0000256" key="8">
    <source>
        <dbReference type="SAM" id="MobiDB-lite"/>
    </source>
</evidence>
<comment type="similarity">
    <text evidence="2 7">Belongs to the glucose-6-phosphate dehydrogenase family.</text>
</comment>
<organism evidence="11 12">
    <name type="scientific">Robbsia betulipollinis</name>
    <dbReference type="NCBI Taxonomy" id="2981849"/>
    <lineage>
        <taxon>Bacteria</taxon>
        <taxon>Pseudomonadati</taxon>
        <taxon>Pseudomonadota</taxon>
        <taxon>Betaproteobacteria</taxon>
        <taxon>Burkholderiales</taxon>
        <taxon>Burkholderiaceae</taxon>
        <taxon>Robbsia</taxon>
    </lineage>
</organism>
<evidence type="ECO:0000256" key="1">
    <source>
        <dbReference type="ARBA" id="ARBA00004937"/>
    </source>
</evidence>
<evidence type="ECO:0000256" key="4">
    <source>
        <dbReference type="ARBA" id="ARBA00022857"/>
    </source>
</evidence>
<dbReference type="Gene3D" id="3.40.50.720">
    <property type="entry name" value="NAD(P)-binding Rossmann-like Domain"/>
    <property type="match status" value="1"/>
</dbReference>
<dbReference type="Pfam" id="PF02781">
    <property type="entry name" value="G6PD_C"/>
    <property type="match status" value="1"/>
</dbReference>
<keyword evidence="6 7" id="KW-0119">Carbohydrate metabolism</keyword>
<reference evidence="11" key="1">
    <citation type="submission" date="2022-11" db="EMBL/GenBank/DDBJ databases">
        <title>Robbsia betulipollinis sp. nov., isolated from pollen of birch (Betula pendula).</title>
        <authorList>
            <person name="Shi H."/>
            <person name="Ambika Manirajan B."/>
            <person name="Ratering S."/>
            <person name="Geissler-Plaum R."/>
            <person name="Schnell S."/>
        </authorList>
    </citation>
    <scope>NUCLEOTIDE SEQUENCE</scope>
    <source>
        <strain evidence="11">Bb-Pol-6</strain>
    </source>
</reference>
<keyword evidence="5 7" id="KW-0560">Oxidoreductase</keyword>
<comment type="caution">
    <text evidence="11">The sequence shown here is derived from an EMBL/GenBank/DDBJ whole genome shotgun (WGS) entry which is preliminary data.</text>
</comment>
<dbReference type="InterPro" id="IPR036291">
    <property type="entry name" value="NAD(P)-bd_dom_sf"/>
</dbReference>
<dbReference type="PANTHER" id="PTHR23429:SF0">
    <property type="entry name" value="GLUCOSE-6-PHOSPHATE 1-DEHYDROGENASE"/>
    <property type="match status" value="1"/>
</dbReference>
<feature type="domain" description="Glucose-6-phosphate dehydrogenase C-terminal" evidence="10">
    <location>
        <begin position="229"/>
        <end position="526"/>
    </location>
</feature>
<dbReference type="PIRSF" id="PIRSF000110">
    <property type="entry name" value="G6PD"/>
    <property type="match status" value="1"/>
</dbReference>
<keyword evidence="12" id="KW-1185">Reference proteome</keyword>
<dbReference type="NCBIfam" id="NF009492">
    <property type="entry name" value="PRK12853.1-3"/>
    <property type="match status" value="1"/>
</dbReference>
<protein>
    <recommendedName>
        <fullName evidence="7">Glucose-6-phosphate 1-dehydrogenase</fullName>
        <shortName evidence="7">G6PD</shortName>
        <ecNumber evidence="7">1.1.1.49</ecNumber>
    </recommendedName>
</protein>
<accession>A0ABT3ZM51</accession>
<dbReference type="InterPro" id="IPR022674">
    <property type="entry name" value="G6P_DH_NAD-bd"/>
</dbReference>
<feature type="region of interest" description="Disordered" evidence="8">
    <location>
        <begin position="1"/>
        <end position="45"/>
    </location>
</feature>
<sequence>MQSDKKSDKQNDKAGDKASDRHHDKTGDRASGKQADKQADKQSAGRDESTFTFVLFGGTGDLAMRKILPALYQAHRDKLIDASGRILAVARAAPDLPGYLEWVEENVKPKVPKAEFNDDDWRGFLERIAYVQLDATQQADFVKLKDTLETYGGTRVFYLATGPSLFVPICEALAEQQLNTHARIVLEKPLGYDLESSKAINDAVGAIFQEEQIYRIDHYLGKEPVQNLLALRFGNALFEPLWRREWVESIQITIAEQLGVEARGDFYDQVGALRDMVQNHLLQLLAIVAMEPPHALDSSDSVRDEKLRVLRALKPLSASDISKVAVRGQYASGVVRGESVPAYATEKGVKEGSETETFVALKVEIENWRWAGVPFFLRTGKRLAERTAEIVVNFRPVPHSALGPGALRAGANRMVIRLQPHESIRLYCLAKQPGEGMQVQSVYLDLDFDQFFKGNRMEAYERLLLDVIHGRLALFVRRDEQEAAWRWVEPIIDEWATSGKKPKAYASGTWGPAAASAMLAQHGTYWFEEEN</sequence>
<evidence type="ECO:0000256" key="2">
    <source>
        <dbReference type="ARBA" id="ARBA00009975"/>
    </source>
</evidence>
<dbReference type="PROSITE" id="PS00069">
    <property type="entry name" value="G6P_DEHYDROGENASE"/>
    <property type="match status" value="1"/>
</dbReference>
<evidence type="ECO:0000313" key="12">
    <source>
        <dbReference type="Proteomes" id="UP001082899"/>
    </source>
</evidence>
<evidence type="ECO:0000256" key="6">
    <source>
        <dbReference type="ARBA" id="ARBA00023277"/>
    </source>
</evidence>
<evidence type="ECO:0000313" key="11">
    <source>
        <dbReference type="EMBL" id="MCY0387604.1"/>
    </source>
</evidence>
<evidence type="ECO:0000259" key="9">
    <source>
        <dbReference type="Pfam" id="PF00479"/>
    </source>
</evidence>
<dbReference type="Proteomes" id="UP001082899">
    <property type="component" value="Unassembled WGS sequence"/>
</dbReference>
<comment type="caution">
    <text evidence="7">Lacks conserved residue(s) required for the propagation of feature annotation.</text>
</comment>
<dbReference type="InterPro" id="IPR001282">
    <property type="entry name" value="G6P_DH"/>
</dbReference>
<feature type="binding site" evidence="7">
    <location>
        <position position="91"/>
    </location>
    <ligand>
        <name>NADP(+)</name>
        <dbReference type="ChEBI" id="CHEBI:58349"/>
    </ligand>
</feature>
<name>A0ABT3ZM51_9BURK</name>
<evidence type="ECO:0000256" key="3">
    <source>
        <dbReference type="ARBA" id="ARBA00022526"/>
    </source>
</evidence>
<dbReference type="PRINTS" id="PR00079">
    <property type="entry name" value="G6PDHDRGNASE"/>
</dbReference>
<dbReference type="Gene3D" id="3.30.360.10">
    <property type="entry name" value="Dihydrodipicolinate Reductase, domain 2"/>
    <property type="match status" value="1"/>
</dbReference>
<proteinExistence type="inferred from homology"/>
<comment type="pathway">
    <text evidence="1 7">Carbohydrate degradation; pentose phosphate pathway; D-ribulose 5-phosphate from D-glucose 6-phosphate (oxidative stage): step 1/3.</text>
</comment>
<feature type="binding site" evidence="7">
    <location>
        <position position="222"/>
    </location>
    <ligand>
        <name>substrate</name>
    </ligand>
</feature>
<keyword evidence="4 7" id="KW-0521">NADP</keyword>
<dbReference type="EMBL" id="JAPMXC010000001">
    <property type="protein sequence ID" value="MCY0387604.1"/>
    <property type="molecule type" value="Genomic_DNA"/>
</dbReference>
<comment type="catalytic activity">
    <reaction evidence="7">
        <text>D-glucose 6-phosphate + NADP(+) = 6-phospho-D-glucono-1,5-lactone + NADPH + H(+)</text>
        <dbReference type="Rhea" id="RHEA:15841"/>
        <dbReference type="ChEBI" id="CHEBI:15378"/>
        <dbReference type="ChEBI" id="CHEBI:57783"/>
        <dbReference type="ChEBI" id="CHEBI:57955"/>
        <dbReference type="ChEBI" id="CHEBI:58349"/>
        <dbReference type="ChEBI" id="CHEBI:61548"/>
        <dbReference type="EC" id="1.1.1.49"/>
    </reaction>
</comment>
<evidence type="ECO:0000256" key="7">
    <source>
        <dbReference type="HAMAP-Rule" id="MF_00966"/>
    </source>
</evidence>
<dbReference type="SUPFAM" id="SSF55347">
    <property type="entry name" value="Glyceraldehyde-3-phosphate dehydrogenase-like, C-terminal domain"/>
    <property type="match status" value="1"/>
</dbReference>
<dbReference type="PANTHER" id="PTHR23429">
    <property type="entry name" value="GLUCOSE-6-PHOSPHATE 1-DEHYDROGENASE G6PD"/>
    <property type="match status" value="1"/>
</dbReference>
<dbReference type="HAMAP" id="MF_00966">
    <property type="entry name" value="G6PD"/>
    <property type="match status" value="1"/>
</dbReference>
<evidence type="ECO:0000256" key="5">
    <source>
        <dbReference type="ARBA" id="ARBA00023002"/>
    </source>
</evidence>
<dbReference type="SUPFAM" id="SSF51735">
    <property type="entry name" value="NAD(P)-binding Rossmann-fold domains"/>
    <property type="match status" value="1"/>
</dbReference>
<dbReference type="NCBIfam" id="TIGR00871">
    <property type="entry name" value="zwf"/>
    <property type="match status" value="1"/>
</dbReference>